<proteinExistence type="predicted"/>
<dbReference type="EMBL" id="MTEJ01000075">
    <property type="protein sequence ID" value="OQX11993.1"/>
    <property type="molecule type" value="Genomic_DNA"/>
</dbReference>
<dbReference type="AlphaFoldDB" id="A0A1Y1QRA5"/>
<accession>A0A1Y1QRA5</accession>
<comment type="caution">
    <text evidence="1">The sequence shown here is derived from an EMBL/GenBank/DDBJ whole genome shotgun (WGS) entry which is preliminary data.</text>
</comment>
<evidence type="ECO:0000313" key="2">
    <source>
        <dbReference type="Proteomes" id="UP000192491"/>
    </source>
</evidence>
<dbReference type="Proteomes" id="UP000192491">
    <property type="component" value="Unassembled WGS sequence"/>
</dbReference>
<reference evidence="1 2" key="1">
    <citation type="submission" date="2017-01" db="EMBL/GenBank/DDBJ databases">
        <title>Novel large sulfur bacteria in the metagenomes of groundwater-fed chemosynthetic microbial mats in the Lake Huron basin.</title>
        <authorList>
            <person name="Sharrar A.M."/>
            <person name="Flood B.E."/>
            <person name="Bailey J.V."/>
            <person name="Jones D.S."/>
            <person name="Biddanda B."/>
            <person name="Ruberg S.A."/>
            <person name="Marcus D.N."/>
            <person name="Dick G.J."/>
        </authorList>
    </citation>
    <scope>NUCLEOTIDE SEQUENCE [LARGE SCALE GENOMIC DNA]</scope>
    <source>
        <strain evidence="1">A8</strain>
    </source>
</reference>
<protein>
    <submittedName>
        <fullName evidence="1">General secretion pathway protein GspM</fullName>
    </submittedName>
</protein>
<dbReference type="InterPro" id="IPR034756">
    <property type="entry name" value="T2SSM_b"/>
</dbReference>
<sequence length="201" mass="22767">MWNEGLLKKHQTLLAWSLLLLLVLTLLVMVVIPLAQASADYGQRIENGYQQLARFRQIAEATPEFTAEYERVQQQGLDKLFYPAGMTAAQVAKELQKHLATVITRDNGVLVSSEVVEDQAVSEQEQAATYQRVMVKAVFQSSPELLREVLHQAYRARPLMFVESLDIKPLDDKNPQQQTVKAEVKISTYWRGGEVSHEKAD</sequence>
<dbReference type="NCBIfam" id="NF040576">
    <property type="entry name" value="T2SS_GspM_XpsM"/>
    <property type="match status" value="1"/>
</dbReference>
<organism evidence="1 2">
    <name type="scientific">Thiothrix lacustris</name>
    <dbReference type="NCBI Taxonomy" id="525917"/>
    <lineage>
        <taxon>Bacteria</taxon>
        <taxon>Pseudomonadati</taxon>
        <taxon>Pseudomonadota</taxon>
        <taxon>Gammaproteobacteria</taxon>
        <taxon>Thiotrichales</taxon>
        <taxon>Thiotrichaceae</taxon>
        <taxon>Thiothrix</taxon>
    </lineage>
</organism>
<gene>
    <name evidence="1" type="ORF">BWK73_16120</name>
</gene>
<evidence type="ECO:0000313" key="1">
    <source>
        <dbReference type="EMBL" id="OQX11993.1"/>
    </source>
</evidence>
<dbReference type="Pfam" id="PF10741">
    <property type="entry name" value="T2SSM_b"/>
    <property type="match status" value="1"/>
</dbReference>
<name>A0A1Y1QRA5_9GAMM</name>